<dbReference type="AlphaFoldDB" id="A0A0H5QYY9"/>
<proteinExistence type="predicted"/>
<accession>A0A0H5QYY9</accession>
<reference evidence="1" key="1">
    <citation type="submission" date="2015-04" db="EMBL/GenBank/DDBJ databases">
        <title>The genome sequence of the plant pathogenic Rhizarian Plasmodiophora brassicae reveals insights in its biotrophic life cycle and the origin of chitin synthesis.</title>
        <authorList>
            <person name="Schwelm A."/>
            <person name="Fogelqvist J."/>
            <person name="Knaust A."/>
            <person name="Julke S."/>
            <person name="Lilja T."/>
            <person name="Dhandapani V."/>
            <person name="Bonilla-Rosso G."/>
            <person name="Karlsson M."/>
            <person name="Shevchenko A."/>
            <person name="Choi S.R."/>
            <person name="Kim H.G."/>
            <person name="Park J.Y."/>
            <person name="Lim Y.P."/>
            <person name="Ludwig-Muller J."/>
            <person name="Dixelius C."/>
        </authorList>
    </citation>
    <scope>NUCLEOTIDE SEQUENCE</scope>
    <source>
        <tissue evidence="1">Potato root galls</tissue>
    </source>
</reference>
<organism evidence="1">
    <name type="scientific">Spongospora subterranea</name>
    <dbReference type="NCBI Taxonomy" id="70186"/>
    <lineage>
        <taxon>Eukaryota</taxon>
        <taxon>Sar</taxon>
        <taxon>Rhizaria</taxon>
        <taxon>Endomyxa</taxon>
        <taxon>Phytomyxea</taxon>
        <taxon>Plasmodiophorida</taxon>
        <taxon>Plasmodiophoridae</taxon>
        <taxon>Spongospora</taxon>
    </lineage>
</organism>
<dbReference type="EMBL" id="HACM01006756">
    <property type="protein sequence ID" value="CRZ07198.1"/>
    <property type="molecule type" value="Transcribed_RNA"/>
</dbReference>
<dbReference type="EMBL" id="HACM01006758">
    <property type="protein sequence ID" value="CRZ07200.1"/>
    <property type="molecule type" value="Transcribed_RNA"/>
</dbReference>
<name>A0A0H5QYY9_9EUKA</name>
<protein>
    <submittedName>
        <fullName evidence="1">Uncharacterized protein</fullName>
    </submittedName>
</protein>
<sequence>MQLEHILKQTSVEYTAARKQLMDSSFCSDNATSNCSMPLTSNRKLQSFFGRFDNKTVGRLRANDLMGSDLIAACNSAGGVFLLETMPASVITDKLPVLRLETGGTMNACNGGVTAAADELRRAASRERFGSLQSGPRLLTRRVGATTAADVDTSDDPRPMATASVSGMMNRSRVVTQVFKGKYEAIQEGTGRNKLTDW</sequence>
<evidence type="ECO:0000313" key="1">
    <source>
        <dbReference type="EMBL" id="CRZ07198.1"/>
    </source>
</evidence>